<dbReference type="VEuPathDB" id="VectorBase:MDOMA2_020258"/>
<keyword evidence="3" id="KW-0732">Signal</keyword>
<dbReference type="RefSeq" id="XP_011292421.2">
    <property type="nucleotide sequence ID" value="XM_011294119.3"/>
</dbReference>
<feature type="region of interest" description="Disordered" evidence="2">
    <location>
        <begin position="54"/>
        <end position="82"/>
    </location>
</feature>
<sequence>MKINILISVYFVYILNLQISQIDSSNMRKRNKQRITRNPYPDFVLAAQRPPLMSENLDADGENSSDAQCNESALSGGNPRQKSTNIAQKAAQEAKAATDAQVSAGQAAARQVKMQLADKALQAARAAEAALAGKQQIMEQLQQEVREAEAVVQEESLSLQNSQQNVQAAVKAAEQAQAQLRTLSQAVEIAKSNIGNSEQAANGAQTEYAEKQQLLEAAKSRVEQLLRQLSSARADFSSTKQAAYRAACAAHDAKVNAQRDRRHQLQRRSKEYRFKHQAARGNN</sequence>
<dbReference type="PANTHER" id="PTHR37161">
    <property type="entry name" value="HDC10475"/>
    <property type="match status" value="1"/>
</dbReference>
<evidence type="ECO:0000313" key="4">
    <source>
        <dbReference type="Proteomes" id="UP001652621"/>
    </source>
</evidence>
<feature type="chain" id="PRO_5044698513" evidence="3">
    <location>
        <begin position="25"/>
        <end position="283"/>
    </location>
</feature>
<keyword evidence="4" id="KW-1185">Reference proteome</keyword>
<name>A0A9J7D6E9_MUSDO</name>
<dbReference type="OrthoDB" id="7868124at2759"/>
<keyword evidence="1" id="KW-0175">Coiled coil</keyword>
<feature type="coiled-coil region" evidence="1">
    <location>
        <begin position="124"/>
        <end position="235"/>
    </location>
</feature>
<feature type="region of interest" description="Disordered" evidence="2">
    <location>
        <begin position="254"/>
        <end position="283"/>
    </location>
</feature>
<dbReference type="KEGG" id="mde:101887877"/>
<evidence type="ECO:0000256" key="3">
    <source>
        <dbReference type="SAM" id="SignalP"/>
    </source>
</evidence>
<proteinExistence type="predicted"/>
<reference evidence="5" key="1">
    <citation type="submission" date="2025-08" db="UniProtKB">
        <authorList>
            <consortium name="RefSeq"/>
        </authorList>
    </citation>
    <scope>IDENTIFICATION</scope>
    <source>
        <strain evidence="5">Aabys</strain>
        <tissue evidence="5">Whole body</tissue>
    </source>
</reference>
<protein>
    <submittedName>
        <fullName evidence="5">Plectin-like</fullName>
    </submittedName>
</protein>
<evidence type="ECO:0000256" key="2">
    <source>
        <dbReference type="SAM" id="MobiDB-lite"/>
    </source>
</evidence>
<dbReference type="Pfam" id="PF05335">
    <property type="entry name" value="DUF745"/>
    <property type="match status" value="1"/>
</dbReference>
<dbReference type="PANTHER" id="PTHR37161:SF2">
    <property type="entry name" value="AT11648P-RELATED"/>
    <property type="match status" value="1"/>
</dbReference>
<organism evidence="4 5">
    <name type="scientific">Musca domestica</name>
    <name type="common">House fly</name>
    <dbReference type="NCBI Taxonomy" id="7370"/>
    <lineage>
        <taxon>Eukaryota</taxon>
        <taxon>Metazoa</taxon>
        <taxon>Ecdysozoa</taxon>
        <taxon>Arthropoda</taxon>
        <taxon>Hexapoda</taxon>
        <taxon>Insecta</taxon>
        <taxon>Pterygota</taxon>
        <taxon>Neoptera</taxon>
        <taxon>Endopterygota</taxon>
        <taxon>Diptera</taxon>
        <taxon>Brachycera</taxon>
        <taxon>Muscomorpha</taxon>
        <taxon>Muscoidea</taxon>
        <taxon>Muscidae</taxon>
        <taxon>Musca</taxon>
    </lineage>
</organism>
<dbReference type="GeneID" id="101887877"/>
<dbReference type="Proteomes" id="UP001652621">
    <property type="component" value="Unplaced"/>
</dbReference>
<accession>A0A9J7D6E9</accession>
<evidence type="ECO:0000313" key="5">
    <source>
        <dbReference type="RefSeq" id="XP_011292421.2"/>
    </source>
</evidence>
<evidence type="ECO:0000256" key="1">
    <source>
        <dbReference type="SAM" id="Coils"/>
    </source>
</evidence>
<dbReference type="InterPro" id="IPR007999">
    <property type="entry name" value="DUF745"/>
</dbReference>
<gene>
    <name evidence="5" type="primary">LOC101887877</name>
</gene>
<dbReference type="AlphaFoldDB" id="A0A9J7D6E9"/>
<feature type="compositionally biased region" description="Polar residues" evidence="2">
    <location>
        <begin position="64"/>
        <end position="82"/>
    </location>
</feature>
<feature type="signal peptide" evidence="3">
    <location>
        <begin position="1"/>
        <end position="24"/>
    </location>
</feature>